<organism evidence="2 3">
    <name type="scientific">Macrosiphum euphorbiae</name>
    <name type="common">potato aphid</name>
    <dbReference type="NCBI Taxonomy" id="13131"/>
    <lineage>
        <taxon>Eukaryota</taxon>
        <taxon>Metazoa</taxon>
        <taxon>Ecdysozoa</taxon>
        <taxon>Arthropoda</taxon>
        <taxon>Hexapoda</taxon>
        <taxon>Insecta</taxon>
        <taxon>Pterygota</taxon>
        <taxon>Neoptera</taxon>
        <taxon>Paraneoptera</taxon>
        <taxon>Hemiptera</taxon>
        <taxon>Sternorrhyncha</taxon>
        <taxon>Aphidomorpha</taxon>
        <taxon>Aphidoidea</taxon>
        <taxon>Aphididae</taxon>
        <taxon>Macrosiphini</taxon>
        <taxon>Macrosiphum</taxon>
    </lineage>
</organism>
<name>A0AAV0VQ81_9HEMI</name>
<gene>
    <name evidence="2" type="ORF">MEUPH1_LOCUS3256</name>
</gene>
<feature type="compositionally biased region" description="Low complexity" evidence="1">
    <location>
        <begin position="658"/>
        <end position="671"/>
    </location>
</feature>
<evidence type="ECO:0000313" key="3">
    <source>
        <dbReference type="Proteomes" id="UP001160148"/>
    </source>
</evidence>
<feature type="region of interest" description="Disordered" evidence="1">
    <location>
        <begin position="196"/>
        <end position="215"/>
    </location>
</feature>
<reference evidence="2 3" key="1">
    <citation type="submission" date="2023-01" db="EMBL/GenBank/DDBJ databases">
        <authorList>
            <person name="Whitehead M."/>
        </authorList>
    </citation>
    <scope>NUCLEOTIDE SEQUENCE [LARGE SCALE GENOMIC DNA]</scope>
</reference>
<dbReference type="Proteomes" id="UP001160148">
    <property type="component" value="Unassembled WGS sequence"/>
</dbReference>
<protein>
    <recommendedName>
        <fullName evidence="4">SANTA domain-containing protein</fullName>
    </recommendedName>
</protein>
<feature type="compositionally biased region" description="Polar residues" evidence="1">
    <location>
        <begin position="594"/>
        <end position="604"/>
    </location>
</feature>
<proteinExistence type="predicted"/>
<sequence length="885" mass="99269">MSNQTSTTDSTFKMPMAPPAYPSQSEALLFQDIIEEKTIALHSILNEFLKVHPYRKFDIEFNTFLKRVKRLIIDGHRTGANVSRITNSSHIAPFYARPSASFNYRPSTSFNYRPPTTMSMVSSSDQSMLRLPENNFHSIESSEVLNPFKPPDCLQPKVVLSRIEQSSCVSQESPSRSSTVMKVSQNHNVTVEENNTREITQQSKSLSTNQPTARNTYSDVTFEENKSVSESHKNENMNDDNNSIESLLEDVGFKIIVGLTENKNETSKKSDASQHQNNQLNVLENVEKFLSMWSLNVKLIKSSEQSSKYVLILTGNLLGEDKQTLVEKRHEAGVLEGRKENSLVKTKNGLYRLVGNIISGSPNELYQTCLSVNGIPRTWRKIVKQLTGVENKTKQMFDFSISSPAGPIAKPIKSAVNLDASMTRKGTTYSKNISLANHKANIKRKMSEYAETEHNKIKHRRFCEHTPLLLASTPKKPKKQPTMFETPSQILKKKISQNLSNNPNKRQKLDSVNDSININKRRQSQLKEQTNIFLKPKAPEKTSMSSINNTKYINQTSINKSKILNSYKSSAAKSKNNTLENSSVTKNHTKQQSKMKTTINSTNSSVDISKLKTSLLSKSKEKEKTIGSTNSSIDKSKLKTSLLSKSKENEKPINSTNSSVGKSKLKTSLLSKSKENEKPIKQKSPQMPKNKTTIKQVSIVKEIKKKKVSASAISLNKSNNKCVKAIRSKKNKCDEILNSDTHKKLKVDKSKTKQMHCPNSSSTEPDLFGSIDHADYGNVSDYNFMASPGKLSVASGNDLSRSVTPPLFSYQWNSTAKPSAISEPPTPLSKSIEAKALKRVKAPKITLEDEIKYNKKRNTKRSIDFKTASDKINKMLEFGNDEDED</sequence>
<feature type="compositionally biased region" description="Polar residues" evidence="1">
    <location>
        <begin position="683"/>
        <end position="693"/>
    </location>
</feature>
<comment type="caution">
    <text evidence="2">The sequence shown here is derived from an EMBL/GenBank/DDBJ whole genome shotgun (WGS) entry which is preliminary data.</text>
</comment>
<dbReference type="AlphaFoldDB" id="A0AAV0VQ81"/>
<feature type="region of interest" description="Disordered" evidence="1">
    <location>
        <begin position="571"/>
        <end position="604"/>
    </location>
</feature>
<feature type="region of interest" description="Disordered" evidence="1">
    <location>
        <begin position="640"/>
        <end position="693"/>
    </location>
</feature>
<accession>A0AAV0VQ81</accession>
<evidence type="ECO:0000256" key="1">
    <source>
        <dbReference type="SAM" id="MobiDB-lite"/>
    </source>
</evidence>
<evidence type="ECO:0000313" key="2">
    <source>
        <dbReference type="EMBL" id="CAI6346338.1"/>
    </source>
</evidence>
<evidence type="ECO:0008006" key="4">
    <source>
        <dbReference type="Google" id="ProtNLM"/>
    </source>
</evidence>
<keyword evidence="3" id="KW-1185">Reference proteome</keyword>
<dbReference type="EMBL" id="CARXXK010000001">
    <property type="protein sequence ID" value="CAI6346338.1"/>
    <property type="molecule type" value="Genomic_DNA"/>
</dbReference>